<accession>A0ABZ2LUE9</accession>
<dbReference type="Proteomes" id="UP001370348">
    <property type="component" value="Chromosome"/>
</dbReference>
<keyword evidence="3" id="KW-1185">Reference proteome</keyword>
<dbReference type="PANTHER" id="PTHR47618:SF1">
    <property type="entry name" value="BIFUNCTIONAL OLIGORIBONUCLEASE AND PAP PHOSPHATASE NRNA"/>
    <property type="match status" value="1"/>
</dbReference>
<dbReference type="PANTHER" id="PTHR47618">
    <property type="entry name" value="BIFUNCTIONAL OLIGORIBONUCLEASE AND PAP PHOSPHATASE NRNA"/>
    <property type="match status" value="1"/>
</dbReference>
<dbReference type="InterPro" id="IPR051319">
    <property type="entry name" value="Oligoribo/pAp-PDE_c-di-AMP_PDE"/>
</dbReference>
<dbReference type="EMBL" id="CP089984">
    <property type="protein sequence ID" value="WXB14508.1"/>
    <property type="molecule type" value="Genomic_DNA"/>
</dbReference>
<dbReference type="Gene3D" id="3.90.1640.10">
    <property type="entry name" value="inorganic pyrophosphatase (n-terminal core)"/>
    <property type="match status" value="1"/>
</dbReference>
<dbReference type="Pfam" id="PF01368">
    <property type="entry name" value="DHH"/>
    <property type="match status" value="1"/>
</dbReference>
<gene>
    <name evidence="2" type="ORF">LZC94_42625</name>
</gene>
<dbReference type="SUPFAM" id="SSF64182">
    <property type="entry name" value="DHH phosphoesterases"/>
    <property type="match status" value="1"/>
</dbReference>
<sequence>MRIGIRSRIGMVSALTPKPSPSQKMSDPVRRLPVPTAAAAVAPPERARAFADALAEAKGKHVLIALRGHPDPDGIASAMAQVHIGQRCGVGKMTIGYCHELSHRENRALVKLLGVELRKIKSVKEVGNVDFLSFVDAYDVDPDLADVEGLEVLTIVDHHRAPVPPTARFVDLRPDVGATATIFVEYLEQLAPLDSENEDDRHIATALMHGLATDTDDFMLARAGDFRAASEIIEVCDRDLLADLSRRLIAPSAMDVMARALASLVVRRNFAMAGIGFVSEGDRDTIAQAADFLVRREDIDTVVVYGVVGDRFIEGSLRTHSPSVDPSAWLEQAFGYDDKGRPYGGGRRDKGGFRIPIGFLGRSTDRAQLWTLVEHAMRSALLRMVGDEPATGVLVQTV</sequence>
<name>A0ABZ2LUE9_9BACT</name>
<protein>
    <submittedName>
        <fullName evidence="2">DHH family phosphoesterase</fullName>
    </submittedName>
</protein>
<evidence type="ECO:0000313" key="2">
    <source>
        <dbReference type="EMBL" id="WXB14508.1"/>
    </source>
</evidence>
<dbReference type="InterPro" id="IPR038763">
    <property type="entry name" value="DHH_sf"/>
</dbReference>
<proteinExistence type="predicted"/>
<reference evidence="2 3" key="1">
    <citation type="submission" date="2021-12" db="EMBL/GenBank/DDBJ databases">
        <title>Discovery of the Pendulisporaceae a myxobacterial family with distinct sporulation behavior and unique specialized metabolism.</title>
        <authorList>
            <person name="Garcia R."/>
            <person name="Popoff A."/>
            <person name="Bader C.D."/>
            <person name="Loehr J."/>
            <person name="Walesch S."/>
            <person name="Walt C."/>
            <person name="Boldt J."/>
            <person name="Bunk B."/>
            <person name="Haeckl F.J.F.P.J."/>
            <person name="Gunesch A.P."/>
            <person name="Birkelbach J."/>
            <person name="Nuebel U."/>
            <person name="Pietschmann T."/>
            <person name="Bach T."/>
            <person name="Mueller R."/>
        </authorList>
    </citation>
    <scope>NUCLEOTIDE SEQUENCE [LARGE SCALE GENOMIC DNA]</scope>
    <source>
        <strain evidence="2 3">MSr11954</strain>
    </source>
</reference>
<organism evidence="2 3">
    <name type="scientific">Pendulispora albinea</name>
    <dbReference type="NCBI Taxonomy" id="2741071"/>
    <lineage>
        <taxon>Bacteria</taxon>
        <taxon>Pseudomonadati</taxon>
        <taxon>Myxococcota</taxon>
        <taxon>Myxococcia</taxon>
        <taxon>Myxococcales</taxon>
        <taxon>Sorangiineae</taxon>
        <taxon>Pendulisporaceae</taxon>
        <taxon>Pendulispora</taxon>
    </lineage>
</organism>
<dbReference type="RefSeq" id="WP_394824130.1">
    <property type="nucleotide sequence ID" value="NZ_CP089984.1"/>
</dbReference>
<evidence type="ECO:0000259" key="1">
    <source>
        <dbReference type="Pfam" id="PF01368"/>
    </source>
</evidence>
<evidence type="ECO:0000313" key="3">
    <source>
        <dbReference type="Proteomes" id="UP001370348"/>
    </source>
</evidence>
<feature type="domain" description="DDH" evidence="1">
    <location>
        <begin position="67"/>
        <end position="210"/>
    </location>
</feature>
<dbReference type="InterPro" id="IPR001667">
    <property type="entry name" value="DDH_dom"/>
</dbReference>